<dbReference type="Proteomes" id="UP000406184">
    <property type="component" value="Unassembled WGS sequence"/>
</dbReference>
<evidence type="ECO:0000313" key="2">
    <source>
        <dbReference type="EMBL" id="VUX21932.1"/>
    </source>
</evidence>
<dbReference type="RefSeq" id="WP_158399770.1">
    <property type="nucleotide sequence ID" value="NZ_CABHMY010000177.1"/>
</dbReference>
<feature type="transmembrane region" description="Helical" evidence="1">
    <location>
        <begin position="85"/>
        <end position="103"/>
    </location>
</feature>
<reference evidence="2 3" key="1">
    <citation type="submission" date="2019-07" db="EMBL/GenBank/DDBJ databases">
        <authorList>
            <person name="Hibberd C M."/>
            <person name="Gehrig L. J."/>
            <person name="Chang H.-W."/>
            <person name="Venkatesh S."/>
        </authorList>
    </citation>
    <scope>NUCLEOTIDE SEQUENCE [LARGE SCALE GENOMIC DNA]</scope>
    <source>
        <strain evidence="2">Faecalibacterium_prausnitzii_JG_BgPS064</strain>
    </source>
</reference>
<name>A0A564URQ6_9FIRM</name>
<proteinExistence type="predicted"/>
<sequence>MNDFWKSYDITHAEYGADYRCYPLYGTVHLMELAISLAFIVGAALWYRRSSARTRQRILVGVTALLLLDQAALLLGMALTGQWNWGYLPLHLCNINVFVCLYNTITDRNWCKEELYALCIPGAMLALLCPSWLDVPSWWTLINLHSVSIHALLVLYPVLLVAGGYRPSPRRVPQVLAFLFGSALPIYFLNQSLNTNFYFLNDPYGNIITSTFMALLGEKYYILGFLPATALALFLMYLPWAADDKKKKRA</sequence>
<feature type="transmembrane region" description="Helical" evidence="1">
    <location>
        <begin position="24"/>
        <end position="46"/>
    </location>
</feature>
<keyword evidence="1" id="KW-1133">Transmembrane helix</keyword>
<dbReference type="NCBIfam" id="TIGR02206">
    <property type="entry name" value="intg_mem_TP0381"/>
    <property type="match status" value="1"/>
</dbReference>
<gene>
    <name evidence="2" type="ORF">FPPS064S07_01769</name>
</gene>
<organism evidence="2 3">
    <name type="scientific">Faecalibacterium prausnitzii</name>
    <dbReference type="NCBI Taxonomy" id="853"/>
    <lineage>
        <taxon>Bacteria</taxon>
        <taxon>Bacillati</taxon>
        <taxon>Bacillota</taxon>
        <taxon>Clostridia</taxon>
        <taxon>Eubacteriales</taxon>
        <taxon>Oscillospiraceae</taxon>
        <taxon>Faecalibacterium</taxon>
    </lineage>
</organism>
<evidence type="ECO:0000313" key="3">
    <source>
        <dbReference type="Proteomes" id="UP000406184"/>
    </source>
</evidence>
<keyword evidence="3" id="KW-1185">Reference proteome</keyword>
<feature type="transmembrane region" description="Helical" evidence="1">
    <location>
        <begin position="58"/>
        <end position="79"/>
    </location>
</feature>
<keyword evidence="1" id="KW-0812">Transmembrane</keyword>
<accession>A0A564URQ6</accession>
<dbReference type="Pfam" id="PF14808">
    <property type="entry name" value="TMEM164"/>
    <property type="match status" value="1"/>
</dbReference>
<keyword evidence="1" id="KW-0472">Membrane</keyword>
<feature type="transmembrane region" description="Helical" evidence="1">
    <location>
        <begin position="139"/>
        <end position="163"/>
    </location>
</feature>
<feature type="transmembrane region" description="Helical" evidence="1">
    <location>
        <begin position="220"/>
        <end position="240"/>
    </location>
</feature>
<feature type="transmembrane region" description="Helical" evidence="1">
    <location>
        <begin position="175"/>
        <end position="200"/>
    </location>
</feature>
<feature type="transmembrane region" description="Helical" evidence="1">
    <location>
        <begin position="115"/>
        <end position="133"/>
    </location>
</feature>
<evidence type="ECO:0000256" key="1">
    <source>
        <dbReference type="SAM" id="Phobius"/>
    </source>
</evidence>
<dbReference type="InterPro" id="IPR011737">
    <property type="entry name" value="CHP02206_TP0381"/>
</dbReference>
<protein>
    <submittedName>
        <fullName evidence="2">Integral membrane protein (Intg_mem_TP0381)</fullName>
    </submittedName>
</protein>
<dbReference type="AlphaFoldDB" id="A0A564URQ6"/>
<dbReference type="EMBL" id="CABHMY010000177">
    <property type="protein sequence ID" value="VUX21932.1"/>
    <property type="molecule type" value="Genomic_DNA"/>
</dbReference>